<comment type="pathway">
    <text evidence="5">Cell wall biogenesis; lipoteichoic acid biosynthesis.</text>
</comment>
<dbReference type="InterPro" id="IPR009081">
    <property type="entry name" value="PP-bd_ACP"/>
</dbReference>
<dbReference type="GO" id="GO:0070395">
    <property type="term" value="P:lipoteichoic acid biosynthetic process"/>
    <property type="evidence" value="ECO:0007669"/>
    <property type="project" value="UniProtKB-UniRule"/>
</dbReference>
<comment type="similarity">
    <text evidence="5">Belongs to the DltC family.</text>
</comment>
<dbReference type="PROSITE" id="PS50075">
    <property type="entry name" value="CARRIER"/>
    <property type="match status" value="1"/>
</dbReference>
<gene>
    <name evidence="5 7" type="primary">dltC</name>
    <name evidence="7" type="ORF">E6K81_06845</name>
</gene>
<feature type="modified residue" description="O-(pantetheine 4'-phosphoryl)serine" evidence="5">
    <location>
        <position position="36"/>
    </location>
</feature>
<dbReference type="Proteomes" id="UP000319771">
    <property type="component" value="Unassembled WGS sequence"/>
</dbReference>
<dbReference type="NCBIfam" id="NF003464">
    <property type="entry name" value="PRK05087.1"/>
    <property type="match status" value="1"/>
</dbReference>
<keyword evidence="3 5" id="KW-0597">Phosphoprotein</keyword>
<evidence type="ECO:0000313" key="8">
    <source>
        <dbReference type="Proteomes" id="UP000319771"/>
    </source>
</evidence>
<dbReference type="Pfam" id="PF00550">
    <property type="entry name" value="PP-binding"/>
    <property type="match status" value="1"/>
</dbReference>
<evidence type="ECO:0000256" key="2">
    <source>
        <dbReference type="ARBA" id="ARBA00022490"/>
    </source>
</evidence>
<name>A0A538UA89_UNCEI</name>
<dbReference type="HAMAP" id="MF_00565">
    <property type="entry name" value="DltC"/>
    <property type="match status" value="1"/>
</dbReference>
<dbReference type="Gene3D" id="1.10.1200.10">
    <property type="entry name" value="ACP-like"/>
    <property type="match status" value="1"/>
</dbReference>
<reference evidence="7 8" key="1">
    <citation type="journal article" date="2019" name="Nat. Microbiol.">
        <title>Mediterranean grassland soil C-N compound turnover is dependent on rainfall and depth, and is mediated by genomically divergent microorganisms.</title>
        <authorList>
            <person name="Diamond S."/>
            <person name="Andeer P.F."/>
            <person name="Li Z."/>
            <person name="Crits-Christoph A."/>
            <person name="Burstein D."/>
            <person name="Anantharaman K."/>
            <person name="Lane K.R."/>
            <person name="Thomas B.C."/>
            <person name="Pan C."/>
            <person name="Northen T.R."/>
            <person name="Banfield J.F."/>
        </authorList>
    </citation>
    <scope>NUCLEOTIDE SEQUENCE [LARGE SCALE GENOMIC DNA]</scope>
    <source>
        <strain evidence="7">WS_11</strain>
    </source>
</reference>
<evidence type="ECO:0000256" key="5">
    <source>
        <dbReference type="HAMAP-Rule" id="MF_00565"/>
    </source>
</evidence>
<dbReference type="GO" id="GO:0036370">
    <property type="term" value="F:D-alanyl carrier activity"/>
    <property type="evidence" value="ECO:0007669"/>
    <property type="project" value="UniProtKB-UniRule"/>
</dbReference>
<dbReference type="InterPro" id="IPR003230">
    <property type="entry name" value="DltC"/>
</dbReference>
<comment type="function">
    <text evidence="5">Carrier protein involved in the D-alanylation of lipoteichoic acid (LTA). The loading of thioester-linked D-alanine onto DltC is catalyzed by D-alanine--D-alanyl carrier protein ligase DltA. The DltC-carried D-alanyl group is further transferred to cell membrane phosphatidylglycerol (PG) by forming an ester bond, probably catalyzed by DltD. D-alanylation of LTA plays an important role in modulating the properties of the cell wall in Gram-positive bacteria, influencing the net charge of the cell wall.</text>
</comment>
<dbReference type="GO" id="GO:0005737">
    <property type="term" value="C:cytoplasm"/>
    <property type="evidence" value="ECO:0007669"/>
    <property type="project" value="UniProtKB-SubCell"/>
</dbReference>
<keyword evidence="4 5" id="KW-0961">Cell wall biogenesis/degradation</keyword>
<comment type="subcellular location">
    <subcellularLocation>
        <location evidence="5">Cytoplasm</location>
    </subcellularLocation>
</comment>
<evidence type="ECO:0000256" key="4">
    <source>
        <dbReference type="ARBA" id="ARBA00023316"/>
    </source>
</evidence>
<protein>
    <recommendedName>
        <fullName evidence="5">D-alanyl carrier protein</fullName>
        <shortName evidence="5">DCP</shortName>
    </recommendedName>
    <alternativeName>
        <fullName evidence="5">D-alanine--poly(phosphoribitol) ligase subunit 2</fullName>
    </alternativeName>
</protein>
<keyword evidence="7" id="KW-0436">Ligase</keyword>
<sequence length="80" mass="9189">MSTAETVLNVLAQVSRTEAVRDHLDLRLYDQHLLDSLATVRLIVAFEEAFAIQFDDVEFEREDWATPGHIVAFMEQRLGK</sequence>
<organism evidence="7 8">
    <name type="scientific">Eiseniibacteriota bacterium</name>
    <dbReference type="NCBI Taxonomy" id="2212470"/>
    <lineage>
        <taxon>Bacteria</taxon>
        <taxon>Candidatus Eiseniibacteriota</taxon>
    </lineage>
</organism>
<evidence type="ECO:0000259" key="6">
    <source>
        <dbReference type="PROSITE" id="PS50075"/>
    </source>
</evidence>
<dbReference type="GO" id="GO:0016874">
    <property type="term" value="F:ligase activity"/>
    <property type="evidence" value="ECO:0007669"/>
    <property type="project" value="UniProtKB-KW"/>
</dbReference>
<dbReference type="UniPathway" id="UPA00556"/>
<evidence type="ECO:0000256" key="1">
    <source>
        <dbReference type="ARBA" id="ARBA00022450"/>
    </source>
</evidence>
<dbReference type="NCBIfam" id="TIGR01688">
    <property type="entry name" value="dltC"/>
    <property type="match status" value="1"/>
</dbReference>
<dbReference type="GO" id="GO:0071555">
    <property type="term" value="P:cell wall organization"/>
    <property type="evidence" value="ECO:0007669"/>
    <property type="project" value="UniProtKB-KW"/>
</dbReference>
<evidence type="ECO:0000313" key="7">
    <source>
        <dbReference type="EMBL" id="TMQ72639.1"/>
    </source>
</evidence>
<accession>A0A538UA89</accession>
<comment type="PTM">
    <text evidence="5">4'-phosphopantetheine is transferred from CoA to a specific serine of apo-DCP.</text>
</comment>
<keyword evidence="2 5" id="KW-0963">Cytoplasm</keyword>
<dbReference type="EMBL" id="VBPB01000099">
    <property type="protein sequence ID" value="TMQ72639.1"/>
    <property type="molecule type" value="Genomic_DNA"/>
</dbReference>
<dbReference type="InterPro" id="IPR036736">
    <property type="entry name" value="ACP-like_sf"/>
</dbReference>
<proteinExistence type="inferred from homology"/>
<comment type="caution">
    <text evidence="7">The sequence shown here is derived from an EMBL/GenBank/DDBJ whole genome shotgun (WGS) entry which is preliminary data.</text>
</comment>
<evidence type="ECO:0000256" key="3">
    <source>
        <dbReference type="ARBA" id="ARBA00022553"/>
    </source>
</evidence>
<feature type="domain" description="Carrier" evidence="6">
    <location>
        <begin position="1"/>
        <end position="78"/>
    </location>
</feature>
<keyword evidence="1 5" id="KW-0596">Phosphopantetheine</keyword>
<dbReference type="AlphaFoldDB" id="A0A538UA89"/>
<dbReference type="SUPFAM" id="SSF47336">
    <property type="entry name" value="ACP-like"/>
    <property type="match status" value="1"/>
</dbReference>